<keyword evidence="2" id="KW-1185">Reference proteome</keyword>
<reference evidence="1" key="1">
    <citation type="submission" date="2021-03" db="EMBL/GenBank/DDBJ databases">
        <title>Draft genome sequence of rust myrtle Austropuccinia psidii MF-1, a brazilian biotype.</title>
        <authorList>
            <person name="Quecine M.C."/>
            <person name="Pachon D.M.R."/>
            <person name="Bonatelli M.L."/>
            <person name="Correr F.H."/>
            <person name="Franceschini L.M."/>
            <person name="Leite T.F."/>
            <person name="Margarido G.R.A."/>
            <person name="Almeida C.A."/>
            <person name="Ferrarezi J.A."/>
            <person name="Labate C.A."/>
        </authorList>
    </citation>
    <scope>NUCLEOTIDE SEQUENCE</scope>
    <source>
        <strain evidence="1">MF-1</strain>
    </source>
</reference>
<accession>A0A9Q3GYT1</accession>
<dbReference type="EMBL" id="AVOT02007910">
    <property type="protein sequence ID" value="MBW0484916.1"/>
    <property type="molecule type" value="Genomic_DNA"/>
</dbReference>
<proteinExistence type="predicted"/>
<name>A0A9Q3GYT1_9BASI</name>
<evidence type="ECO:0000313" key="2">
    <source>
        <dbReference type="Proteomes" id="UP000765509"/>
    </source>
</evidence>
<sequence>MLITLRPRYVSTRATPPWRSPILTLPHSQVILHTPYHAYTPAVPYRYVSNPACPCLPSPILTLLCRCILLSAPYHAYAPAVPSNFLNQSSLRLHYVWLLPQCLILCPIEHTSAHKYIGLHFSAIYHPYTSILPPHLLRSLP</sequence>
<organism evidence="1 2">
    <name type="scientific">Austropuccinia psidii MF-1</name>
    <dbReference type="NCBI Taxonomy" id="1389203"/>
    <lineage>
        <taxon>Eukaryota</taxon>
        <taxon>Fungi</taxon>
        <taxon>Dikarya</taxon>
        <taxon>Basidiomycota</taxon>
        <taxon>Pucciniomycotina</taxon>
        <taxon>Pucciniomycetes</taxon>
        <taxon>Pucciniales</taxon>
        <taxon>Sphaerophragmiaceae</taxon>
        <taxon>Austropuccinia</taxon>
    </lineage>
</organism>
<dbReference type="Proteomes" id="UP000765509">
    <property type="component" value="Unassembled WGS sequence"/>
</dbReference>
<protein>
    <submittedName>
        <fullName evidence="1">Uncharacterized protein</fullName>
    </submittedName>
</protein>
<dbReference type="AlphaFoldDB" id="A0A9Q3GYT1"/>
<evidence type="ECO:0000313" key="1">
    <source>
        <dbReference type="EMBL" id="MBW0484916.1"/>
    </source>
</evidence>
<comment type="caution">
    <text evidence="1">The sequence shown here is derived from an EMBL/GenBank/DDBJ whole genome shotgun (WGS) entry which is preliminary data.</text>
</comment>
<gene>
    <name evidence="1" type="ORF">O181_024631</name>
</gene>